<sequence>MGADRAGARVDGWVFSTPVHLGTHTVSAAGTIRLTLPTTLAAGAHRIAVLDADGAVIGWFSITVRPAALGATGADATATDGGSRSRRCCSQRVRGSWCCAGARRGWSSAAGVKRSCPRRPRLVRVVWAPVSSSPEICVCRAFEEARQGGGAGTTG</sequence>
<reference evidence="2" key="1">
    <citation type="journal article" date="2019" name="Int. J. Syst. Evol. Microbiol.">
        <title>The Global Catalogue of Microorganisms (GCM) 10K type strain sequencing project: providing services to taxonomists for standard genome sequencing and annotation.</title>
        <authorList>
            <consortium name="The Broad Institute Genomics Platform"/>
            <consortium name="The Broad Institute Genome Sequencing Center for Infectious Disease"/>
            <person name="Wu L."/>
            <person name="Ma J."/>
        </authorList>
    </citation>
    <scope>NUCLEOTIDE SEQUENCE [LARGE SCALE GENOMIC DNA]</scope>
    <source>
        <strain evidence="2">NBRC 108755</strain>
    </source>
</reference>
<proteinExistence type="predicted"/>
<dbReference type="Proteomes" id="UP001157069">
    <property type="component" value="Unassembled WGS sequence"/>
</dbReference>
<accession>A0ABQ6JUH2</accession>
<comment type="caution">
    <text evidence="1">The sequence shown here is derived from an EMBL/GenBank/DDBJ whole genome shotgun (WGS) entry which is preliminary data.</text>
</comment>
<evidence type="ECO:0000313" key="1">
    <source>
        <dbReference type="EMBL" id="GMA91948.1"/>
    </source>
</evidence>
<name>A0ABQ6JUH2_9MICO</name>
<dbReference type="EMBL" id="BSVA01000001">
    <property type="protein sequence ID" value="GMA91948.1"/>
    <property type="molecule type" value="Genomic_DNA"/>
</dbReference>
<organism evidence="1 2">
    <name type="scientific">Homoserinibacter gongjuensis</name>
    <dbReference type="NCBI Taxonomy" id="1162968"/>
    <lineage>
        <taxon>Bacteria</taxon>
        <taxon>Bacillati</taxon>
        <taxon>Actinomycetota</taxon>
        <taxon>Actinomycetes</taxon>
        <taxon>Micrococcales</taxon>
        <taxon>Microbacteriaceae</taxon>
        <taxon>Homoserinibacter</taxon>
    </lineage>
</organism>
<evidence type="ECO:0000313" key="2">
    <source>
        <dbReference type="Proteomes" id="UP001157069"/>
    </source>
</evidence>
<gene>
    <name evidence="1" type="ORF">GCM10025869_24770</name>
</gene>
<protein>
    <submittedName>
        <fullName evidence="1">Uncharacterized protein</fullName>
    </submittedName>
</protein>
<keyword evidence="2" id="KW-1185">Reference proteome</keyword>